<dbReference type="EMBL" id="ML732224">
    <property type="protein sequence ID" value="KAB8073572.1"/>
    <property type="molecule type" value="Genomic_DNA"/>
</dbReference>
<evidence type="ECO:0000256" key="2">
    <source>
        <dbReference type="ARBA" id="ARBA00022857"/>
    </source>
</evidence>
<dbReference type="AlphaFoldDB" id="A0A5N5X2K7"/>
<dbReference type="GO" id="GO:0016651">
    <property type="term" value="F:oxidoreductase activity, acting on NAD(P)H"/>
    <property type="evidence" value="ECO:0007669"/>
    <property type="project" value="InterPro"/>
</dbReference>
<evidence type="ECO:0000313" key="5">
    <source>
        <dbReference type="Proteomes" id="UP000326565"/>
    </source>
</evidence>
<organism evidence="4 5">
    <name type="scientific">Aspergillus leporis</name>
    <dbReference type="NCBI Taxonomy" id="41062"/>
    <lineage>
        <taxon>Eukaryota</taxon>
        <taxon>Fungi</taxon>
        <taxon>Dikarya</taxon>
        <taxon>Ascomycota</taxon>
        <taxon>Pezizomycotina</taxon>
        <taxon>Eurotiomycetes</taxon>
        <taxon>Eurotiomycetidae</taxon>
        <taxon>Eurotiales</taxon>
        <taxon>Aspergillaceae</taxon>
        <taxon>Aspergillus</taxon>
        <taxon>Aspergillus subgen. Circumdati</taxon>
    </lineage>
</organism>
<evidence type="ECO:0008006" key="6">
    <source>
        <dbReference type="Google" id="ProtNLM"/>
    </source>
</evidence>
<gene>
    <name evidence="4" type="ORF">BDV29DRAFT_157448</name>
</gene>
<dbReference type="InterPro" id="IPR047122">
    <property type="entry name" value="Trans-enoyl_RdTase-like"/>
</dbReference>
<name>A0A5N5X2K7_9EURO</name>
<dbReference type="InterPro" id="IPR036291">
    <property type="entry name" value="NAD(P)-bd_dom_sf"/>
</dbReference>
<keyword evidence="1" id="KW-0547">Nucleotide-binding</keyword>
<evidence type="ECO:0000313" key="4">
    <source>
        <dbReference type="EMBL" id="KAB8073572.1"/>
    </source>
</evidence>
<evidence type="ECO:0000256" key="3">
    <source>
        <dbReference type="ARBA" id="ARBA00023002"/>
    </source>
</evidence>
<dbReference type="GO" id="GO:0000166">
    <property type="term" value="F:nucleotide binding"/>
    <property type="evidence" value="ECO:0007669"/>
    <property type="project" value="UniProtKB-KW"/>
</dbReference>
<dbReference type="Proteomes" id="UP000326565">
    <property type="component" value="Unassembled WGS sequence"/>
</dbReference>
<keyword evidence="2" id="KW-0521">NADP</keyword>
<dbReference type="OrthoDB" id="9992527at2759"/>
<dbReference type="Gene3D" id="3.40.50.720">
    <property type="entry name" value="NAD(P)-binding Rossmann-like Domain"/>
    <property type="match status" value="1"/>
</dbReference>
<keyword evidence="3" id="KW-0560">Oxidoreductase</keyword>
<dbReference type="PANTHER" id="PTHR45348:SF2">
    <property type="entry name" value="ZINC-TYPE ALCOHOL DEHYDROGENASE-LIKE PROTEIN C2E1P3.01"/>
    <property type="match status" value="1"/>
</dbReference>
<accession>A0A5N5X2K7</accession>
<protein>
    <recommendedName>
        <fullName evidence="6">Alcohol dehydrogenase-like C-terminal domain-containing protein</fullName>
    </recommendedName>
</protein>
<keyword evidence="5" id="KW-1185">Reference proteome</keyword>
<dbReference type="SUPFAM" id="SSF51735">
    <property type="entry name" value="NAD(P)-binding Rossmann-fold domains"/>
    <property type="match status" value="1"/>
</dbReference>
<sequence length="106" mass="11230">MAFRLVLTEPHSNLTLQACDRPTPAQDQLEVEIPECTSFEVAAAIPFSMSAAACGLFLALGLQYKAPFAAGTHIVIWGATRNVGSFTVQLAKLVGYSVIAITSSES</sequence>
<evidence type="ECO:0000256" key="1">
    <source>
        <dbReference type="ARBA" id="ARBA00022741"/>
    </source>
</evidence>
<proteinExistence type="predicted"/>
<dbReference type="PANTHER" id="PTHR45348">
    <property type="entry name" value="HYPOTHETICAL OXIDOREDUCTASE (EUROFUNG)"/>
    <property type="match status" value="1"/>
</dbReference>
<reference evidence="4 5" key="1">
    <citation type="submission" date="2019-04" db="EMBL/GenBank/DDBJ databases">
        <title>Friends and foes A comparative genomics study of 23 Aspergillus species from section Flavi.</title>
        <authorList>
            <consortium name="DOE Joint Genome Institute"/>
            <person name="Kjaerbolling I."/>
            <person name="Vesth T."/>
            <person name="Frisvad J.C."/>
            <person name="Nybo J.L."/>
            <person name="Theobald S."/>
            <person name="Kildgaard S."/>
            <person name="Isbrandt T."/>
            <person name="Kuo A."/>
            <person name="Sato A."/>
            <person name="Lyhne E.K."/>
            <person name="Kogle M.E."/>
            <person name="Wiebenga A."/>
            <person name="Kun R.S."/>
            <person name="Lubbers R.J."/>
            <person name="Makela M.R."/>
            <person name="Barry K."/>
            <person name="Chovatia M."/>
            <person name="Clum A."/>
            <person name="Daum C."/>
            <person name="Haridas S."/>
            <person name="He G."/>
            <person name="LaButti K."/>
            <person name="Lipzen A."/>
            <person name="Mondo S."/>
            <person name="Riley R."/>
            <person name="Salamov A."/>
            <person name="Simmons B.A."/>
            <person name="Magnuson J.K."/>
            <person name="Henrissat B."/>
            <person name="Mortensen U.H."/>
            <person name="Larsen T.O."/>
            <person name="Devries R.P."/>
            <person name="Grigoriev I.V."/>
            <person name="Machida M."/>
            <person name="Baker S.E."/>
            <person name="Andersen M.R."/>
        </authorList>
    </citation>
    <scope>NUCLEOTIDE SEQUENCE [LARGE SCALE GENOMIC DNA]</scope>
    <source>
        <strain evidence="4 5">CBS 151.66</strain>
    </source>
</reference>
<dbReference type="Gene3D" id="3.90.180.10">
    <property type="entry name" value="Medium-chain alcohol dehydrogenases, catalytic domain"/>
    <property type="match status" value="1"/>
</dbReference>